<dbReference type="AlphaFoldDB" id="A0A8J5U1U9"/>
<feature type="domain" description="BTB" evidence="2">
    <location>
        <begin position="30"/>
        <end position="86"/>
    </location>
</feature>
<evidence type="ECO:0000256" key="1">
    <source>
        <dbReference type="SAM" id="MobiDB-lite"/>
    </source>
</evidence>
<protein>
    <recommendedName>
        <fullName evidence="2">BTB domain-containing protein</fullName>
    </recommendedName>
</protein>
<reference evidence="3" key="1">
    <citation type="submission" date="2021-04" db="EMBL/GenBank/DDBJ databases">
        <title>First draft genome resource for Brassicaceae pathogens Fusarium oxysporum f. sp. raphani and Fusarium oxysporum f. sp. rapae.</title>
        <authorList>
            <person name="Asai S."/>
        </authorList>
    </citation>
    <scope>NUCLEOTIDE SEQUENCE</scope>
    <source>
        <strain evidence="3">Tf1208</strain>
    </source>
</reference>
<gene>
    <name evidence="3" type="ORF">Forpe1208_v013318</name>
</gene>
<comment type="caution">
    <text evidence="3">The sequence shown here is derived from an EMBL/GenBank/DDBJ whole genome shotgun (WGS) entry which is preliminary data.</text>
</comment>
<name>A0A8J5U1U9_FUSOX</name>
<sequence length="144" mass="15826">MSSTPAKRQKVDGEKDTPTTPDFESFVPDGDVVFIVNRDTRVRVHFIVMKGASPVFAAMLGPNFMEGQALATANANTETDPFETALPEEESSICFGWICRALHCQSATMLWNTTSLEIVKVWSIIDNGLQDTRSLVFGPGMLPE</sequence>
<accession>A0A8J5U1U9</accession>
<dbReference type="PROSITE" id="PS50097">
    <property type="entry name" value="BTB"/>
    <property type="match status" value="1"/>
</dbReference>
<evidence type="ECO:0000313" key="4">
    <source>
        <dbReference type="Proteomes" id="UP000694050"/>
    </source>
</evidence>
<feature type="region of interest" description="Disordered" evidence="1">
    <location>
        <begin position="1"/>
        <end position="23"/>
    </location>
</feature>
<organism evidence="3 4">
    <name type="scientific">Fusarium oxysporum f. sp. rapae</name>
    <dbReference type="NCBI Taxonomy" id="485398"/>
    <lineage>
        <taxon>Eukaryota</taxon>
        <taxon>Fungi</taxon>
        <taxon>Dikarya</taxon>
        <taxon>Ascomycota</taxon>
        <taxon>Pezizomycotina</taxon>
        <taxon>Sordariomycetes</taxon>
        <taxon>Hypocreomycetidae</taxon>
        <taxon>Hypocreales</taxon>
        <taxon>Nectriaceae</taxon>
        <taxon>Fusarium</taxon>
        <taxon>Fusarium oxysporum species complex</taxon>
    </lineage>
</organism>
<proteinExistence type="predicted"/>
<evidence type="ECO:0000313" key="3">
    <source>
        <dbReference type="EMBL" id="KAG7407572.1"/>
    </source>
</evidence>
<dbReference type="Proteomes" id="UP000694050">
    <property type="component" value="Unassembled WGS sequence"/>
</dbReference>
<dbReference type="EMBL" id="JAELUQ010000010">
    <property type="protein sequence ID" value="KAG7407572.1"/>
    <property type="molecule type" value="Genomic_DNA"/>
</dbReference>
<dbReference type="InterPro" id="IPR000210">
    <property type="entry name" value="BTB/POZ_dom"/>
</dbReference>
<evidence type="ECO:0000259" key="2">
    <source>
        <dbReference type="PROSITE" id="PS50097"/>
    </source>
</evidence>